<dbReference type="AlphaFoldDB" id="A0AAW1JVQ0"/>
<keyword evidence="4" id="KW-1185">Reference proteome</keyword>
<protein>
    <submittedName>
        <fullName evidence="3">Helix-turn-helix domain</fullName>
    </submittedName>
</protein>
<accession>A0AAW1JVQ0</accession>
<evidence type="ECO:0000313" key="3">
    <source>
        <dbReference type="EMBL" id="KAK9708446.1"/>
    </source>
</evidence>
<evidence type="ECO:0000313" key="4">
    <source>
        <dbReference type="Proteomes" id="UP001458880"/>
    </source>
</evidence>
<organism evidence="3 4">
    <name type="scientific">Popillia japonica</name>
    <name type="common">Japanese beetle</name>
    <dbReference type="NCBI Taxonomy" id="7064"/>
    <lineage>
        <taxon>Eukaryota</taxon>
        <taxon>Metazoa</taxon>
        <taxon>Ecdysozoa</taxon>
        <taxon>Arthropoda</taxon>
        <taxon>Hexapoda</taxon>
        <taxon>Insecta</taxon>
        <taxon>Pterygota</taxon>
        <taxon>Neoptera</taxon>
        <taxon>Endopterygota</taxon>
        <taxon>Coleoptera</taxon>
        <taxon>Polyphaga</taxon>
        <taxon>Scarabaeiformia</taxon>
        <taxon>Scarabaeidae</taxon>
        <taxon>Rutelinae</taxon>
        <taxon>Popillia</taxon>
    </lineage>
</organism>
<dbReference type="InterPro" id="IPR025246">
    <property type="entry name" value="IS30-like_HTH"/>
</dbReference>
<evidence type="ECO:0000259" key="2">
    <source>
        <dbReference type="Pfam" id="PF13936"/>
    </source>
</evidence>
<dbReference type="GO" id="GO:0005634">
    <property type="term" value="C:nucleus"/>
    <property type="evidence" value="ECO:0007669"/>
    <property type="project" value="UniProtKB-SubCell"/>
</dbReference>
<proteinExistence type="predicted"/>
<reference evidence="3 4" key="1">
    <citation type="journal article" date="2024" name="BMC Genomics">
        <title>De novo assembly and annotation of Popillia japonica's genome with initial clues to its potential as an invasive pest.</title>
        <authorList>
            <person name="Cucini C."/>
            <person name="Boschi S."/>
            <person name="Funari R."/>
            <person name="Cardaioli E."/>
            <person name="Iannotti N."/>
            <person name="Marturano G."/>
            <person name="Paoli F."/>
            <person name="Bruttini M."/>
            <person name="Carapelli A."/>
            <person name="Frati F."/>
            <person name="Nardi F."/>
        </authorList>
    </citation>
    <scope>NUCLEOTIDE SEQUENCE [LARGE SCALE GENOMIC DNA]</scope>
    <source>
        <strain evidence="3">DMR45628</strain>
    </source>
</reference>
<dbReference type="Gene3D" id="1.10.10.10">
    <property type="entry name" value="Winged helix-like DNA-binding domain superfamily/Winged helix DNA-binding domain"/>
    <property type="match status" value="1"/>
</dbReference>
<feature type="domain" description="Transposase IS30-like HTH" evidence="2">
    <location>
        <begin position="31"/>
        <end position="71"/>
    </location>
</feature>
<comment type="subcellular location">
    <subcellularLocation>
        <location evidence="1">Nucleus</location>
    </subcellularLocation>
</comment>
<dbReference type="Proteomes" id="UP001458880">
    <property type="component" value="Unassembled WGS sequence"/>
</dbReference>
<comment type="caution">
    <text evidence="3">The sequence shown here is derived from an EMBL/GenBank/DDBJ whole genome shotgun (WGS) entry which is preliminary data.</text>
</comment>
<sequence length="137" mass="15550">MNSKQLHAAFVFLLAVADKTKYIFVKMSPKIKEVCIEMRELIIKLRKEGNSLNSIARTVNRAKSTVQTILKNFSESKSVASKARSGRVPRGSSRLQRYIRSVVVKNPKVTAVEIRNILESDDNVNVRVPRKKPFISH</sequence>
<dbReference type="InterPro" id="IPR009057">
    <property type="entry name" value="Homeodomain-like_sf"/>
</dbReference>
<evidence type="ECO:0000256" key="1">
    <source>
        <dbReference type="ARBA" id="ARBA00004123"/>
    </source>
</evidence>
<dbReference type="EMBL" id="JASPKY010000329">
    <property type="protein sequence ID" value="KAK9708446.1"/>
    <property type="molecule type" value="Genomic_DNA"/>
</dbReference>
<name>A0AAW1JVQ0_POPJA</name>
<dbReference type="InterPro" id="IPR036388">
    <property type="entry name" value="WH-like_DNA-bd_sf"/>
</dbReference>
<dbReference type="Pfam" id="PF13936">
    <property type="entry name" value="HTH_38"/>
    <property type="match status" value="1"/>
</dbReference>
<dbReference type="SUPFAM" id="SSF46689">
    <property type="entry name" value="Homeodomain-like"/>
    <property type="match status" value="1"/>
</dbReference>
<gene>
    <name evidence="3" type="ORF">QE152_g27202</name>
</gene>